<feature type="domain" description="MacB-like periplasmic core" evidence="9">
    <location>
        <begin position="24"/>
        <end position="252"/>
    </location>
</feature>
<feature type="transmembrane region" description="Helical" evidence="7">
    <location>
        <begin position="324"/>
        <end position="348"/>
    </location>
</feature>
<keyword evidence="3" id="KW-1003">Cell membrane</keyword>
<dbReference type="Proteomes" id="UP000017148">
    <property type="component" value="Unassembled WGS sequence"/>
</dbReference>
<feature type="transmembrane region" description="Helical" evidence="7">
    <location>
        <begin position="381"/>
        <end position="401"/>
    </location>
</feature>
<dbReference type="EMBL" id="ASJR01000005">
    <property type="protein sequence ID" value="ERP38724.1"/>
    <property type="molecule type" value="Genomic_DNA"/>
</dbReference>
<dbReference type="PANTHER" id="PTHR30489:SF0">
    <property type="entry name" value="LIPOPROTEIN-RELEASING SYSTEM TRANSMEMBRANE PROTEIN LOLE"/>
    <property type="match status" value="1"/>
</dbReference>
<proteinExistence type="inferred from homology"/>
<evidence type="ECO:0000256" key="1">
    <source>
        <dbReference type="ARBA" id="ARBA00004651"/>
    </source>
</evidence>
<evidence type="ECO:0000313" key="10">
    <source>
        <dbReference type="EMBL" id="ERP38724.1"/>
    </source>
</evidence>
<evidence type="ECO:0000256" key="2">
    <source>
        <dbReference type="ARBA" id="ARBA00005236"/>
    </source>
</evidence>
<dbReference type="AlphaFoldDB" id="U7D8J8"/>
<evidence type="ECO:0000256" key="3">
    <source>
        <dbReference type="ARBA" id="ARBA00022475"/>
    </source>
</evidence>
<feature type="domain" description="ABC3 transporter permease C-terminal" evidence="8">
    <location>
        <begin position="283"/>
        <end position="406"/>
    </location>
</feature>
<keyword evidence="5 7" id="KW-1133">Transmembrane helix</keyword>
<reference evidence="10 11" key="1">
    <citation type="journal article" date="2013" name="Environ. Microbiol.">
        <title>Genome analysis of Chitinivibrio alkaliphilus gen. nov., sp. nov., a novel extremely haloalkaliphilic anaerobic chitinolytic bacterium from the candidate phylum Termite Group 3.</title>
        <authorList>
            <person name="Sorokin D.Y."/>
            <person name="Gumerov V.M."/>
            <person name="Rakitin A.L."/>
            <person name="Beletsky A.V."/>
            <person name="Damste J.S."/>
            <person name="Muyzer G."/>
            <person name="Mardanov A.V."/>
            <person name="Ravin N.V."/>
        </authorList>
    </citation>
    <scope>NUCLEOTIDE SEQUENCE [LARGE SCALE GENOMIC DNA]</scope>
    <source>
        <strain evidence="10 11">ACht1</strain>
    </source>
</reference>
<evidence type="ECO:0000313" key="11">
    <source>
        <dbReference type="Proteomes" id="UP000017148"/>
    </source>
</evidence>
<name>U7D8J8_9BACT</name>
<evidence type="ECO:0000259" key="8">
    <source>
        <dbReference type="Pfam" id="PF02687"/>
    </source>
</evidence>
<dbReference type="Pfam" id="PF12704">
    <property type="entry name" value="MacB_PCD"/>
    <property type="match status" value="1"/>
</dbReference>
<comment type="similarity">
    <text evidence="2">Belongs to the ABC-4 integral membrane protein family. LolC/E subfamily.</text>
</comment>
<keyword evidence="10" id="KW-0449">Lipoprotein</keyword>
<evidence type="ECO:0000256" key="6">
    <source>
        <dbReference type="ARBA" id="ARBA00023136"/>
    </source>
</evidence>
<keyword evidence="4 7" id="KW-0812">Transmembrane</keyword>
<dbReference type="PANTHER" id="PTHR30489">
    <property type="entry name" value="LIPOPROTEIN-RELEASING SYSTEM TRANSMEMBRANE PROTEIN LOLE"/>
    <property type="match status" value="1"/>
</dbReference>
<dbReference type="STRING" id="1313304.CALK_0742"/>
<feature type="transmembrane region" description="Helical" evidence="7">
    <location>
        <begin position="20"/>
        <end position="42"/>
    </location>
</feature>
<sequence length="415" mass="46030">MELFISLRYLRGRKMGFITLITNISILGVLLGTMVLIVALSISNGFQTEVRDQITGALPHGQLRRYFYRPLENYDSLAALVQEHPSVVAVSPSIEAKSVIEYTNPVHDVPPIQDGVKVFGVVDSLESRITTVAQQMVRGEWGLDSAYSQRDRKNPAIIIGEELARGFGVDVGSEVVLMSTAGEGDLTTMTPRMSRFTVAGIFKTGMYEYDRLFTYINLDEAQRLYNVAGVQFLNFRCEDIFTAAAVAKELNEVVGHEFKRTDWESRNQSLFQWMEVEKRVILIVISLIMLVAAFNIASSLVMMVMEKRREIGILRSIGARRSSIVKIFLLHGGIIGLIGSLGGTIAGITLCVVQDTYQLIDIPGDVYFISSLPVLLMPRDVISVFVAANILCLLAALYPAWRASKLIPAEAVRID</sequence>
<dbReference type="eggNOG" id="COG4591">
    <property type="taxonomic scope" value="Bacteria"/>
</dbReference>
<gene>
    <name evidence="10" type="ORF">CALK_0742</name>
</gene>
<accession>U7D8J8</accession>
<organism evidence="10 11">
    <name type="scientific">Chitinivibrio alkaliphilus ACht1</name>
    <dbReference type="NCBI Taxonomy" id="1313304"/>
    <lineage>
        <taxon>Bacteria</taxon>
        <taxon>Pseudomonadati</taxon>
        <taxon>Fibrobacterota</taxon>
        <taxon>Chitinivibrionia</taxon>
        <taxon>Chitinivibrionales</taxon>
        <taxon>Chitinivibrionaceae</taxon>
        <taxon>Chitinivibrio</taxon>
    </lineage>
</organism>
<dbReference type="RefSeq" id="WP_022636259.1">
    <property type="nucleotide sequence ID" value="NZ_ASJR01000005.1"/>
</dbReference>
<keyword evidence="11" id="KW-1185">Reference proteome</keyword>
<evidence type="ECO:0000256" key="7">
    <source>
        <dbReference type="SAM" id="Phobius"/>
    </source>
</evidence>
<dbReference type="Pfam" id="PF02687">
    <property type="entry name" value="FtsX"/>
    <property type="match status" value="1"/>
</dbReference>
<dbReference type="InterPro" id="IPR051447">
    <property type="entry name" value="Lipoprotein-release_system"/>
</dbReference>
<evidence type="ECO:0000259" key="9">
    <source>
        <dbReference type="Pfam" id="PF12704"/>
    </source>
</evidence>
<dbReference type="GO" id="GO:0044874">
    <property type="term" value="P:lipoprotein localization to outer membrane"/>
    <property type="evidence" value="ECO:0007669"/>
    <property type="project" value="TreeGrafter"/>
</dbReference>
<comment type="caution">
    <text evidence="10">The sequence shown here is derived from an EMBL/GenBank/DDBJ whole genome shotgun (WGS) entry which is preliminary data.</text>
</comment>
<protein>
    <submittedName>
        <fullName evidence="10">ABC-type transport system involved in lipoprotein release, permease component</fullName>
    </submittedName>
</protein>
<evidence type="ECO:0000256" key="4">
    <source>
        <dbReference type="ARBA" id="ARBA00022692"/>
    </source>
</evidence>
<feature type="transmembrane region" description="Helical" evidence="7">
    <location>
        <begin position="280"/>
        <end position="304"/>
    </location>
</feature>
<dbReference type="InterPro" id="IPR025857">
    <property type="entry name" value="MacB_PCD"/>
</dbReference>
<comment type="subcellular location">
    <subcellularLocation>
        <location evidence="1">Cell membrane</location>
        <topology evidence="1">Multi-pass membrane protein</topology>
    </subcellularLocation>
</comment>
<keyword evidence="6 7" id="KW-0472">Membrane</keyword>
<dbReference type="GO" id="GO:0098797">
    <property type="term" value="C:plasma membrane protein complex"/>
    <property type="evidence" value="ECO:0007669"/>
    <property type="project" value="TreeGrafter"/>
</dbReference>
<dbReference type="OrthoDB" id="9808461at2"/>
<dbReference type="InterPro" id="IPR003838">
    <property type="entry name" value="ABC3_permease_C"/>
</dbReference>
<evidence type="ECO:0000256" key="5">
    <source>
        <dbReference type="ARBA" id="ARBA00022989"/>
    </source>
</evidence>